<evidence type="ECO:0000259" key="3">
    <source>
        <dbReference type="PROSITE" id="PS50011"/>
    </source>
</evidence>
<organism evidence="4 5">
    <name type="scientific">Zhouia amylolytica</name>
    <dbReference type="NCBI Taxonomy" id="376730"/>
    <lineage>
        <taxon>Bacteria</taxon>
        <taxon>Pseudomonadati</taxon>
        <taxon>Bacteroidota</taxon>
        <taxon>Flavobacteriia</taxon>
        <taxon>Flavobacteriales</taxon>
        <taxon>Flavobacteriaceae</taxon>
        <taxon>Zhouia</taxon>
    </lineage>
</organism>
<evidence type="ECO:0000256" key="1">
    <source>
        <dbReference type="ARBA" id="ARBA00009460"/>
    </source>
</evidence>
<dbReference type="Proteomes" id="UP000183209">
    <property type="component" value="Unassembled WGS sequence"/>
</dbReference>
<dbReference type="Gene3D" id="3.30.200.20">
    <property type="entry name" value="Phosphorylase Kinase, domain 1"/>
    <property type="match status" value="1"/>
</dbReference>
<feature type="domain" description="Protein kinase" evidence="3">
    <location>
        <begin position="19"/>
        <end position="284"/>
    </location>
</feature>
<dbReference type="EMBL" id="FPAG01000003">
    <property type="protein sequence ID" value="SFS63389.1"/>
    <property type="molecule type" value="Genomic_DNA"/>
</dbReference>
<dbReference type="InterPro" id="IPR000719">
    <property type="entry name" value="Prot_kinase_dom"/>
</dbReference>
<name>A0A1I6RF82_9FLAO</name>
<comment type="similarity">
    <text evidence="1 2">Belongs to the fructosamine kinase family.</text>
</comment>
<proteinExistence type="inferred from homology"/>
<accession>A0A1I6RF82</accession>
<dbReference type="PANTHER" id="PTHR12149">
    <property type="entry name" value="FRUCTOSAMINE 3 KINASE-RELATED PROTEIN"/>
    <property type="match status" value="1"/>
</dbReference>
<evidence type="ECO:0000256" key="2">
    <source>
        <dbReference type="PIRNR" id="PIRNR006221"/>
    </source>
</evidence>
<reference evidence="4 5" key="1">
    <citation type="submission" date="2016-10" db="EMBL/GenBank/DDBJ databases">
        <authorList>
            <person name="de Groot N.N."/>
        </authorList>
    </citation>
    <scope>NUCLEOTIDE SEQUENCE [LARGE SCALE GENOMIC DNA]</scope>
    <source>
        <strain evidence="4 5">CGMCC 1.6114</strain>
    </source>
</reference>
<dbReference type="SUPFAM" id="SSF56112">
    <property type="entry name" value="Protein kinase-like (PK-like)"/>
    <property type="match status" value="1"/>
</dbReference>
<sequence>MFNLPDVRDTIEILLETEIKFSKQLHGGDINNTFFIKTDSDDYVVKINSVQHYPGMFEAEKIGLKTLENTNTIRVPKSSFTGQEGGASFLIMEYIPQGRKAPYFWEIFGHQLAQLHLNSRETFGFSSDNYIGSLKQHNDRFISIQEFYITQRIDPQIRLAKTNGYEFKNSDSFYKELGNLIPHEKPALVHGDLWNGNYLIDPEGKPCLIDPAICYMHRETDIAMMHLFGGFEAHLFESYQEIYPLEKGWQKRLDIWQLYYLLVHLNLFGSSYYSSVLHILNKYA</sequence>
<dbReference type="PIRSF" id="PIRSF006221">
    <property type="entry name" value="Ketosamine-3-kinase"/>
    <property type="match status" value="1"/>
</dbReference>
<dbReference type="RefSeq" id="WP_074977438.1">
    <property type="nucleotide sequence ID" value="NZ_FPAG01000003.1"/>
</dbReference>
<dbReference type="GO" id="GO:0004672">
    <property type="term" value="F:protein kinase activity"/>
    <property type="evidence" value="ECO:0007669"/>
    <property type="project" value="InterPro"/>
</dbReference>
<dbReference type="Gene3D" id="3.90.1200.10">
    <property type="match status" value="1"/>
</dbReference>
<dbReference type="InterPro" id="IPR016477">
    <property type="entry name" value="Fructo-/Ketosamine-3-kinase"/>
</dbReference>
<dbReference type="InterPro" id="IPR011009">
    <property type="entry name" value="Kinase-like_dom_sf"/>
</dbReference>
<evidence type="ECO:0000313" key="4">
    <source>
        <dbReference type="EMBL" id="SFS63389.1"/>
    </source>
</evidence>
<dbReference type="AlphaFoldDB" id="A0A1I6RF82"/>
<protein>
    <recommendedName>
        <fullName evidence="3">Protein kinase domain-containing protein</fullName>
    </recommendedName>
</protein>
<dbReference type="PROSITE" id="PS50011">
    <property type="entry name" value="PROTEIN_KINASE_DOM"/>
    <property type="match status" value="1"/>
</dbReference>
<keyword evidence="2" id="KW-0808">Transferase</keyword>
<dbReference type="PANTHER" id="PTHR12149:SF8">
    <property type="entry name" value="PROTEIN-RIBULOSAMINE 3-KINASE"/>
    <property type="match status" value="1"/>
</dbReference>
<keyword evidence="2" id="KW-0418">Kinase</keyword>
<dbReference type="Pfam" id="PF03881">
    <property type="entry name" value="Fructosamin_kin"/>
    <property type="match status" value="1"/>
</dbReference>
<dbReference type="GO" id="GO:0005524">
    <property type="term" value="F:ATP binding"/>
    <property type="evidence" value="ECO:0007669"/>
    <property type="project" value="InterPro"/>
</dbReference>
<evidence type="ECO:0000313" key="5">
    <source>
        <dbReference type="Proteomes" id="UP000183209"/>
    </source>
</evidence>
<gene>
    <name evidence="4" type="ORF">SAMN04487906_1047</name>
</gene>